<dbReference type="OrthoDB" id="9975812at2"/>
<organism evidence="2 3">
    <name type="scientific">Motilibacter peucedani</name>
    <dbReference type="NCBI Taxonomy" id="598650"/>
    <lineage>
        <taxon>Bacteria</taxon>
        <taxon>Bacillati</taxon>
        <taxon>Actinomycetota</taxon>
        <taxon>Actinomycetes</taxon>
        <taxon>Motilibacterales</taxon>
        <taxon>Motilibacteraceae</taxon>
        <taxon>Motilibacter</taxon>
    </lineage>
</organism>
<dbReference type="AlphaFoldDB" id="A0A420XL46"/>
<feature type="compositionally biased region" description="Basic and acidic residues" evidence="1">
    <location>
        <begin position="37"/>
        <end position="57"/>
    </location>
</feature>
<dbReference type="EMBL" id="RBWV01000016">
    <property type="protein sequence ID" value="RKS68557.1"/>
    <property type="molecule type" value="Genomic_DNA"/>
</dbReference>
<dbReference type="GO" id="GO:0006355">
    <property type="term" value="P:regulation of DNA-templated transcription"/>
    <property type="evidence" value="ECO:0007669"/>
    <property type="project" value="InterPro"/>
</dbReference>
<feature type="region of interest" description="Disordered" evidence="1">
    <location>
        <begin position="1"/>
        <end position="57"/>
    </location>
</feature>
<dbReference type="InterPro" id="IPR013321">
    <property type="entry name" value="Arc_rbn_hlx_hlx"/>
</dbReference>
<dbReference type="InterPro" id="IPR010985">
    <property type="entry name" value="Ribbon_hlx_hlx"/>
</dbReference>
<keyword evidence="3" id="KW-1185">Reference proteome</keyword>
<dbReference type="RefSeq" id="WP_121194928.1">
    <property type="nucleotide sequence ID" value="NZ_RBWV01000016.1"/>
</dbReference>
<accession>A0A420XL46</accession>
<name>A0A420XL46_9ACTN</name>
<evidence type="ECO:0000256" key="1">
    <source>
        <dbReference type="SAM" id="MobiDB-lite"/>
    </source>
</evidence>
<gene>
    <name evidence="2" type="ORF">CLV35_3685</name>
</gene>
<comment type="caution">
    <text evidence="2">The sequence shown here is derived from an EMBL/GenBank/DDBJ whole genome shotgun (WGS) entry which is preliminary data.</text>
</comment>
<reference evidence="2 3" key="1">
    <citation type="submission" date="2018-10" db="EMBL/GenBank/DDBJ databases">
        <title>Genomic Encyclopedia of Archaeal and Bacterial Type Strains, Phase II (KMG-II): from individual species to whole genera.</title>
        <authorList>
            <person name="Goeker M."/>
        </authorList>
    </citation>
    <scope>NUCLEOTIDE SEQUENCE [LARGE SCALE GENOMIC DNA]</scope>
    <source>
        <strain evidence="2 3">RP-AC37</strain>
    </source>
</reference>
<dbReference type="Gene3D" id="1.10.1220.10">
    <property type="entry name" value="Met repressor-like"/>
    <property type="match status" value="1"/>
</dbReference>
<proteinExistence type="predicted"/>
<evidence type="ECO:0000313" key="2">
    <source>
        <dbReference type="EMBL" id="RKS68557.1"/>
    </source>
</evidence>
<evidence type="ECO:0000313" key="3">
    <source>
        <dbReference type="Proteomes" id="UP000281955"/>
    </source>
</evidence>
<sequence length="98" mass="11137">MTDPRPRPAFRTGAGGTARPAPERLTSFEAQLPPARETTRDRPTEKPDKRPKKGKDEVVTLTVRLPRSLRKRLRSQAEAAGYTAEDATYHLIRSWLQR</sequence>
<dbReference type="Proteomes" id="UP000281955">
    <property type="component" value="Unassembled WGS sequence"/>
</dbReference>
<protein>
    <submittedName>
        <fullName evidence="2">Uncharacterized protein</fullName>
    </submittedName>
</protein>
<dbReference type="SUPFAM" id="SSF47598">
    <property type="entry name" value="Ribbon-helix-helix"/>
    <property type="match status" value="1"/>
</dbReference>
<dbReference type="InParanoid" id="A0A420XL46"/>